<dbReference type="Proteomes" id="UP000241818">
    <property type="component" value="Unassembled WGS sequence"/>
</dbReference>
<protein>
    <submittedName>
        <fullName evidence="1">Uncharacterized protein</fullName>
    </submittedName>
</protein>
<proteinExistence type="predicted"/>
<gene>
    <name evidence="1" type="ORF">M430DRAFT_69853</name>
</gene>
<evidence type="ECO:0000313" key="2">
    <source>
        <dbReference type="Proteomes" id="UP000241818"/>
    </source>
</evidence>
<keyword evidence="2" id="KW-1185">Reference proteome</keyword>
<dbReference type="RefSeq" id="XP_024716985.1">
    <property type="nucleotide sequence ID" value="XM_024869459.1"/>
</dbReference>
<evidence type="ECO:0000313" key="1">
    <source>
        <dbReference type="EMBL" id="PSS08587.1"/>
    </source>
</evidence>
<sequence length="89" mass="9984">MNEHKRKEEPLKMLWSRPSIITQSRRQSSLATVNGTARSSRVYNIRSHVLTADKICVSSCRKFEPCLVEQEVRSSGAATGFQEDLSGAM</sequence>
<dbReference type="AlphaFoldDB" id="A0A2T3AQQ1"/>
<accession>A0A2T3AQQ1</accession>
<dbReference type="GeneID" id="36577540"/>
<dbReference type="EMBL" id="KZ679018">
    <property type="protein sequence ID" value="PSS08587.1"/>
    <property type="molecule type" value="Genomic_DNA"/>
</dbReference>
<organism evidence="1 2">
    <name type="scientific">Amorphotheca resinae ATCC 22711</name>
    <dbReference type="NCBI Taxonomy" id="857342"/>
    <lineage>
        <taxon>Eukaryota</taxon>
        <taxon>Fungi</taxon>
        <taxon>Dikarya</taxon>
        <taxon>Ascomycota</taxon>
        <taxon>Pezizomycotina</taxon>
        <taxon>Leotiomycetes</taxon>
        <taxon>Helotiales</taxon>
        <taxon>Amorphothecaceae</taxon>
        <taxon>Amorphotheca</taxon>
    </lineage>
</organism>
<reference evidence="1 2" key="1">
    <citation type="journal article" date="2018" name="New Phytol.">
        <title>Comparative genomics and transcriptomics depict ericoid mycorrhizal fungi as versatile saprotrophs and plant mutualists.</title>
        <authorList>
            <person name="Martino E."/>
            <person name="Morin E."/>
            <person name="Grelet G.A."/>
            <person name="Kuo A."/>
            <person name="Kohler A."/>
            <person name="Daghino S."/>
            <person name="Barry K.W."/>
            <person name="Cichocki N."/>
            <person name="Clum A."/>
            <person name="Dockter R.B."/>
            <person name="Hainaut M."/>
            <person name="Kuo R.C."/>
            <person name="LaButti K."/>
            <person name="Lindahl B.D."/>
            <person name="Lindquist E.A."/>
            <person name="Lipzen A."/>
            <person name="Khouja H.R."/>
            <person name="Magnuson J."/>
            <person name="Murat C."/>
            <person name="Ohm R.A."/>
            <person name="Singer S.W."/>
            <person name="Spatafora J.W."/>
            <person name="Wang M."/>
            <person name="Veneault-Fourrey C."/>
            <person name="Henrissat B."/>
            <person name="Grigoriev I.V."/>
            <person name="Martin F.M."/>
            <person name="Perotto S."/>
        </authorList>
    </citation>
    <scope>NUCLEOTIDE SEQUENCE [LARGE SCALE GENOMIC DNA]</scope>
    <source>
        <strain evidence="1 2">ATCC 22711</strain>
    </source>
</reference>
<name>A0A2T3AQQ1_AMORE</name>
<dbReference type="InParanoid" id="A0A2T3AQQ1"/>